<dbReference type="STRING" id="252514.A3224_08765"/>
<dbReference type="OrthoDB" id="9775208at2"/>
<reference evidence="2" key="1">
    <citation type="submission" date="2016-03" db="EMBL/GenBank/DDBJ databases">
        <authorList>
            <person name="Lee Y.-S."/>
            <person name="Choi Y.-L."/>
        </authorList>
    </citation>
    <scope>NUCLEOTIDE SEQUENCE [LARGE SCALE GENOMIC DNA]</scope>
    <source>
        <strain evidence="2">DAU221</strain>
    </source>
</reference>
<organism evidence="1 2">
    <name type="scientific">Microbulbifer thermotolerans</name>
    <dbReference type="NCBI Taxonomy" id="252514"/>
    <lineage>
        <taxon>Bacteria</taxon>
        <taxon>Pseudomonadati</taxon>
        <taxon>Pseudomonadota</taxon>
        <taxon>Gammaproteobacteria</taxon>
        <taxon>Cellvibrionales</taxon>
        <taxon>Microbulbiferaceae</taxon>
        <taxon>Microbulbifer</taxon>
    </lineage>
</organism>
<dbReference type="InterPro" id="IPR001296">
    <property type="entry name" value="Glyco_trans_1"/>
</dbReference>
<dbReference type="Pfam" id="PF13477">
    <property type="entry name" value="Glyco_trans_4_2"/>
    <property type="match status" value="1"/>
</dbReference>
<sequence length="393" mass="44297">MRLASESTDLTKERVKRTLVFLINVDWYFLLHWKERAIAAKFDGWDVCIVTRVTEKKFRDEIVSLGFKLLDVPIVRHSFNPLFELKSLVSIARALSSIDVALIHAITIKPICYSLLISKVLKKPIVASFPGLGKLRSDVFISRSVWLFLKVLLKTTSGKKKKRALATFENGDDYALTKKKGLLFSSVEVLPGAGVNLNEYPLLCQPEKGETVRILFAARLLKSKGIKLLEDAVARLVREGYKLELVIAGIPDESHIDRLDKEDIQALRNREFIRWLGRVEDMIPTFSQCDIVCLPTSYGEGIPRILIEGAACGRPLVATDVPGCREIVRHRLNGLLIQPGDVDSLVIALKTLVTNKDLRYQFGLAGRKLVENHFSSEKVISQTLRLYKSSMRL</sequence>
<dbReference type="GO" id="GO:1901135">
    <property type="term" value="P:carbohydrate derivative metabolic process"/>
    <property type="evidence" value="ECO:0007669"/>
    <property type="project" value="UniProtKB-ARBA"/>
</dbReference>
<dbReference type="SUPFAM" id="SSF53756">
    <property type="entry name" value="UDP-Glycosyltransferase/glycogen phosphorylase"/>
    <property type="match status" value="1"/>
</dbReference>
<dbReference type="KEGG" id="mthd:A3224_08765"/>
<dbReference type="CDD" id="cd03808">
    <property type="entry name" value="GT4_CapM-like"/>
    <property type="match status" value="1"/>
</dbReference>
<dbReference type="Proteomes" id="UP000076077">
    <property type="component" value="Chromosome"/>
</dbReference>
<accession>A0A143HLR9</accession>
<dbReference type="Pfam" id="PF00534">
    <property type="entry name" value="Glycos_transf_1"/>
    <property type="match status" value="1"/>
</dbReference>
<evidence type="ECO:0000313" key="1">
    <source>
        <dbReference type="EMBL" id="AMX02664.1"/>
    </source>
</evidence>
<dbReference type="GeneID" id="76608138"/>
<keyword evidence="2" id="KW-1185">Reference proteome</keyword>
<dbReference type="RefSeq" id="WP_067153506.1">
    <property type="nucleotide sequence ID" value="NZ_CP014864.1"/>
</dbReference>
<dbReference type="InterPro" id="IPR028098">
    <property type="entry name" value="Glyco_trans_4-like_N"/>
</dbReference>
<protein>
    <submittedName>
        <fullName evidence="1">Uncharacterized protein</fullName>
    </submittedName>
</protein>
<dbReference type="Gene3D" id="3.40.50.2000">
    <property type="entry name" value="Glycogen Phosphorylase B"/>
    <property type="match status" value="2"/>
</dbReference>
<dbReference type="GO" id="GO:0016757">
    <property type="term" value="F:glycosyltransferase activity"/>
    <property type="evidence" value="ECO:0007669"/>
    <property type="project" value="InterPro"/>
</dbReference>
<name>A0A143HLR9_MICTH</name>
<dbReference type="PANTHER" id="PTHR12526">
    <property type="entry name" value="GLYCOSYLTRANSFERASE"/>
    <property type="match status" value="1"/>
</dbReference>
<dbReference type="AlphaFoldDB" id="A0A143HLR9"/>
<proteinExistence type="predicted"/>
<evidence type="ECO:0000313" key="2">
    <source>
        <dbReference type="Proteomes" id="UP000076077"/>
    </source>
</evidence>
<dbReference type="PANTHER" id="PTHR12526:SF638">
    <property type="entry name" value="SPORE COAT PROTEIN SA"/>
    <property type="match status" value="1"/>
</dbReference>
<dbReference type="EMBL" id="CP014864">
    <property type="protein sequence ID" value="AMX02664.1"/>
    <property type="molecule type" value="Genomic_DNA"/>
</dbReference>
<gene>
    <name evidence="1" type="ORF">A3224_08765</name>
</gene>